<sequence length="347" mass="37179">MGLHGMNVSVLAGWYTFSNNGPLTTTYTPSPQCTASDQMYVGYVNPTAGNVLLNWAVQCTTEIAYYSECMPTTTKASTTAPPEFTGTSNEEYEDWKSSQISWEGYGEYYSPGVECPSGWATVGMIGRNGAGDKVTSSGILSPATTTTVTRYTTGIDMYYYDYEDKASVMKSFLEPEQTMAICCPSGMTADNRDACYSVVKEYKPTYGCIVHTGENYDYGEVTTTYLDPIDNTMATVTYDTPTATRTIVETDTYHLERDEQTLYSGLMYAPAITLLYHESDLQSAATTAAASAANSDDNGNGTTESETTPSNAAGRLGLSVSVCDGIGSVAGIWIIAAALGAAIVLPL</sequence>
<dbReference type="Proteomes" id="UP001610444">
    <property type="component" value="Unassembled WGS sequence"/>
</dbReference>
<proteinExistence type="predicted"/>
<keyword evidence="3" id="KW-1185">Reference proteome</keyword>
<organism evidence="2 3">
    <name type="scientific">Aspergillus pseudodeflectus</name>
    <dbReference type="NCBI Taxonomy" id="176178"/>
    <lineage>
        <taxon>Eukaryota</taxon>
        <taxon>Fungi</taxon>
        <taxon>Dikarya</taxon>
        <taxon>Ascomycota</taxon>
        <taxon>Pezizomycotina</taxon>
        <taxon>Eurotiomycetes</taxon>
        <taxon>Eurotiomycetidae</taxon>
        <taxon>Eurotiales</taxon>
        <taxon>Aspergillaceae</taxon>
        <taxon>Aspergillus</taxon>
        <taxon>Aspergillus subgen. Nidulantes</taxon>
    </lineage>
</organism>
<dbReference type="RefSeq" id="XP_070892776.1">
    <property type="nucleotide sequence ID" value="XM_071048864.1"/>
</dbReference>
<feature type="region of interest" description="Disordered" evidence="1">
    <location>
        <begin position="292"/>
        <end position="313"/>
    </location>
</feature>
<dbReference type="EMBL" id="JBFXLR010000090">
    <property type="protein sequence ID" value="KAL2837978.1"/>
    <property type="molecule type" value="Genomic_DNA"/>
</dbReference>
<evidence type="ECO:0000256" key="1">
    <source>
        <dbReference type="SAM" id="MobiDB-lite"/>
    </source>
</evidence>
<name>A0ABR4JD52_9EURO</name>
<comment type="caution">
    <text evidence="2">The sequence shown here is derived from an EMBL/GenBank/DDBJ whole genome shotgun (WGS) entry which is preliminary data.</text>
</comment>
<feature type="compositionally biased region" description="Polar residues" evidence="1">
    <location>
        <begin position="294"/>
        <end position="311"/>
    </location>
</feature>
<evidence type="ECO:0000313" key="2">
    <source>
        <dbReference type="EMBL" id="KAL2837978.1"/>
    </source>
</evidence>
<accession>A0ABR4JD52</accession>
<reference evidence="2 3" key="1">
    <citation type="submission" date="2024-07" db="EMBL/GenBank/DDBJ databases">
        <title>Section-level genome sequencing and comparative genomics of Aspergillus sections Usti and Cavernicolus.</title>
        <authorList>
            <consortium name="Lawrence Berkeley National Laboratory"/>
            <person name="Nybo J.L."/>
            <person name="Vesth T.C."/>
            <person name="Theobald S."/>
            <person name="Frisvad J.C."/>
            <person name="Larsen T.O."/>
            <person name="Kjaerboelling I."/>
            <person name="Rothschild-Mancinelli K."/>
            <person name="Lyhne E.K."/>
            <person name="Kogle M.E."/>
            <person name="Barry K."/>
            <person name="Clum A."/>
            <person name="Na H."/>
            <person name="Ledsgaard L."/>
            <person name="Lin J."/>
            <person name="Lipzen A."/>
            <person name="Kuo A."/>
            <person name="Riley R."/>
            <person name="Mondo S."/>
            <person name="LaButti K."/>
            <person name="Haridas S."/>
            <person name="Pangalinan J."/>
            <person name="Salamov A.A."/>
            <person name="Simmons B.A."/>
            <person name="Magnuson J.K."/>
            <person name="Chen J."/>
            <person name="Drula E."/>
            <person name="Henrissat B."/>
            <person name="Wiebenga A."/>
            <person name="Lubbers R.J."/>
            <person name="Gomes A.C."/>
            <person name="Macurrencykelacurrency M.R."/>
            <person name="Stajich J."/>
            <person name="Grigoriev I.V."/>
            <person name="Mortensen U.H."/>
            <person name="De vries R.P."/>
            <person name="Baker S.E."/>
            <person name="Andersen M.R."/>
        </authorList>
    </citation>
    <scope>NUCLEOTIDE SEQUENCE [LARGE SCALE GENOMIC DNA]</scope>
    <source>
        <strain evidence="2 3">CBS 756.74</strain>
    </source>
</reference>
<gene>
    <name evidence="2" type="ORF">BJX68DRAFT_280079</name>
</gene>
<dbReference type="GeneID" id="98164028"/>
<protein>
    <submittedName>
        <fullName evidence="2">Uncharacterized protein</fullName>
    </submittedName>
</protein>
<evidence type="ECO:0000313" key="3">
    <source>
        <dbReference type="Proteomes" id="UP001610444"/>
    </source>
</evidence>